<organism evidence="9 10">
    <name type="scientific">Cohnella zeiphila</name>
    <dbReference type="NCBI Taxonomy" id="2761120"/>
    <lineage>
        <taxon>Bacteria</taxon>
        <taxon>Bacillati</taxon>
        <taxon>Bacillota</taxon>
        <taxon>Bacilli</taxon>
        <taxon>Bacillales</taxon>
        <taxon>Paenibacillaceae</taxon>
        <taxon>Cohnella</taxon>
    </lineage>
</organism>
<feature type="domain" description="Cytochrome c" evidence="8">
    <location>
        <begin position="83"/>
        <end position="160"/>
    </location>
</feature>
<dbReference type="PANTHER" id="PTHR37823">
    <property type="entry name" value="CYTOCHROME C-553-LIKE"/>
    <property type="match status" value="1"/>
</dbReference>
<dbReference type="AlphaFoldDB" id="A0A7X0SK79"/>
<keyword evidence="4" id="KW-0249">Electron transport</keyword>
<keyword evidence="5 6" id="KW-0408">Iron</keyword>
<protein>
    <submittedName>
        <fullName evidence="9">Cytochrome c</fullName>
    </submittedName>
</protein>
<dbReference type="GO" id="GO:0020037">
    <property type="term" value="F:heme binding"/>
    <property type="evidence" value="ECO:0007669"/>
    <property type="project" value="InterPro"/>
</dbReference>
<evidence type="ECO:0000256" key="7">
    <source>
        <dbReference type="SAM" id="Phobius"/>
    </source>
</evidence>
<accession>A0A7X0SK79</accession>
<feature type="transmembrane region" description="Helical" evidence="7">
    <location>
        <begin position="50"/>
        <end position="71"/>
    </location>
</feature>
<keyword evidence="1" id="KW-0813">Transport</keyword>
<evidence type="ECO:0000256" key="2">
    <source>
        <dbReference type="ARBA" id="ARBA00022617"/>
    </source>
</evidence>
<dbReference type="GO" id="GO:0009055">
    <property type="term" value="F:electron transfer activity"/>
    <property type="evidence" value="ECO:0007669"/>
    <property type="project" value="InterPro"/>
</dbReference>
<dbReference type="InterPro" id="IPR036909">
    <property type="entry name" value="Cyt_c-like_dom_sf"/>
</dbReference>
<keyword evidence="10" id="KW-1185">Reference proteome</keyword>
<evidence type="ECO:0000256" key="5">
    <source>
        <dbReference type="ARBA" id="ARBA00023004"/>
    </source>
</evidence>
<dbReference type="Pfam" id="PF13442">
    <property type="entry name" value="Cytochrome_CBB3"/>
    <property type="match status" value="1"/>
</dbReference>
<evidence type="ECO:0000259" key="8">
    <source>
        <dbReference type="PROSITE" id="PS51007"/>
    </source>
</evidence>
<dbReference type="Proteomes" id="UP000564644">
    <property type="component" value="Unassembled WGS sequence"/>
</dbReference>
<dbReference type="InterPro" id="IPR051811">
    <property type="entry name" value="Cytochrome_c550/c551-like"/>
</dbReference>
<dbReference type="GO" id="GO:0046872">
    <property type="term" value="F:metal ion binding"/>
    <property type="evidence" value="ECO:0007669"/>
    <property type="project" value="UniProtKB-KW"/>
</dbReference>
<keyword evidence="7" id="KW-0472">Membrane</keyword>
<dbReference type="PANTHER" id="PTHR37823:SF4">
    <property type="entry name" value="MENAQUINOL-CYTOCHROME C REDUCTASE CYTOCHROME B_C SUBUNIT"/>
    <property type="match status" value="1"/>
</dbReference>
<name>A0A7X0SK79_9BACL</name>
<gene>
    <name evidence="9" type="ORF">H7C18_04895</name>
</gene>
<evidence type="ECO:0000313" key="10">
    <source>
        <dbReference type="Proteomes" id="UP000564644"/>
    </source>
</evidence>
<proteinExistence type="predicted"/>
<keyword evidence="3 6" id="KW-0479">Metal-binding</keyword>
<evidence type="ECO:0000256" key="1">
    <source>
        <dbReference type="ARBA" id="ARBA00022448"/>
    </source>
</evidence>
<evidence type="ECO:0000256" key="3">
    <source>
        <dbReference type="ARBA" id="ARBA00022723"/>
    </source>
</evidence>
<dbReference type="InterPro" id="IPR009056">
    <property type="entry name" value="Cyt_c-like_dom"/>
</dbReference>
<comment type="caution">
    <text evidence="9">The sequence shown here is derived from an EMBL/GenBank/DDBJ whole genome shotgun (WGS) entry which is preliminary data.</text>
</comment>
<evidence type="ECO:0000256" key="6">
    <source>
        <dbReference type="PROSITE-ProRule" id="PRU00433"/>
    </source>
</evidence>
<keyword evidence="2 6" id="KW-0349">Heme</keyword>
<reference evidence="9 10" key="1">
    <citation type="submission" date="2020-08" db="EMBL/GenBank/DDBJ databases">
        <title>Cohnella phylogeny.</title>
        <authorList>
            <person name="Dunlap C."/>
        </authorList>
    </citation>
    <scope>NUCLEOTIDE SEQUENCE [LARGE SCALE GENOMIC DNA]</scope>
    <source>
        <strain evidence="9 10">CBP 2801</strain>
    </source>
</reference>
<dbReference type="SUPFAM" id="SSF46626">
    <property type="entry name" value="Cytochrome c"/>
    <property type="match status" value="1"/>
</dbReference>
<evidence type="ECO:0000313" key="9">
    <source>
        <dbReference type="EMBL" id="MBB6730230.1"/>
    </source>
</evidence>
<keyword evidence="7" id="KW-1133">Transmembrane helix</keyword>
<sequence length="160" mass="16974">MSAPRAVFLVAIIFVGVLFLIISETRRRFKLYKLPILTAIRARPALRRPAAALLGLGIAAILLAACGSGGGSSSPAASSKPLEGPEETVKLYRTSCISCHGTELQGRMGDESNLQKVGSRMTEDQIRAQIENGGSLMPAFSGKLKPDQIDALASWLAGHK</sequence>
<evidence type="ECO:0000256" key="4">
    <source>
        <dbReference type="ARBA" id="ARBA00022982"/>
    </source>
</evidence>
<dbReference type="EMBL" id="JACJVO010000005">
    <property type="protein sequence ID" value="MBB6730230.1"/>
    <property type="molecule type" value="Genomic_DNA"/>
</dbReference>
<feature type="transmembrane region" description="Helical" evidence="7">
    <location>
        <begin position="6"/>
        <end position="23"/>
    </location>
</feature>
<keyword evidence="7" id="KW-0812">Transmembrane</keyword>
<dbReference type="PROSITE" id="PS51007">
    <property type="entry name" value="CYTC"/>
    <property type="match status" value="1"/>
</dbReference>
<dbReference type="Gene3D" id="1.10.760.10">
    <property type="entry name" value="Cytochrome c-like domain"/>
    <property type="match status" value="1"/>
</dbReference>